<dbReference type="HOGENOM" id="CLU_1269557_0_0_1"/>
<feature type="compositionally biased region" description="Basic and acidic residues" evidence="1">
    <location>
        <begin position="7"/>
        <end position="36"/>
    </location>
</feature>
<dbReference type="EMBL" id="JMKJ01000447">
    <property type="protein sequence ID" value="KGG50916.1"/>
    <property type="molecule type" value="Genomic_DNA"/>
</dbReference>
<protein>
    <submittedName>
        <fullName evidence="2">Putative type IV secretion system protein</fullName>
    </submittedName>
</protein>
<sequence>KPSTCKADTDIKTESALEVTKTETQEKELEFEEKPTLPKQKLKSKIDVKKNRGLSIERQNLYESPEFIDIEKPSTGKADTDIKTESALEVTKTETQEKELEFEEKPTLPKQKLKSKIDVKKNRGLSIERQNLYESPEFIDIEKPSTCKADTDIKTESALEVTKTETQEKELEFEEKPTLPKQKLKSKIDVKKNRGLSIERQNLYESPEFIDIEKPSTG</sequence>
<comment type="caution">
    <text evidence="2">The sequence shown here is derived from an EMBL/GenBank/DDBJ whole genome shotgun (WGS) entry which is preliminary data.</text>
</comment>
<dbReference type="AlphaFoldDB" id="A0A098VTA1"/>
<proteinExistence type="predicted"/>
<evidence type="ECO:0000256" key="1">
    <source>
        <dbReference type="SAM" id="MobiDB-lite"/>
    </source>
</evidence>
<evidence type="ECO:0000313" key="2">
    <source>
        <dbReference type="EMBL" id="KGG50916.1"/>
    </source>
</evidence>
<feature type="region of interest" description="Disordered" evidence="1">
    <location>
        <begin position="158"/>
        <end position="178"/>
    </location>
</feature>
<feature type="non-terminal residue" evidence="2">
    <location>
        <position position="218"/>
    </location>
</feature>
<dbReference type="GeneID" id="25260198"/>
<gene>
    <name evidence="2" type="ORF">DI09_506p10</name>
</gene>
<organism evidence="2 3">
    <name type="scientific">Mitosporidium daphniae</name>
    <dbReference type="NCBI Taxonomy" id="1485682"/>
    <lineage>
        <taxon>Eukaryota</taxon>
        <taxon>Fungi</taxon>
        <taxon>Fungi incertae sedis</taxon>
        <taxon>Microsporidia</taxon>
        <taxon>Mitosporidium</taxon>
    </lineage>
</organism>
<accession>A0A098VTA1</accession>
<name>A0A098VTA1_9MICR</name>
<keyword evidence="3" id="KW-1185">Reference proteome</keyword>
<feature type="region of interest" description="Disordered" evidence="1">
    <location>
        <begin position="1"/>
        <end position="36"/>
    </location>
</feature>
<evidence type="ECO:0000313" key="3">
    <source>
        <dbReference type="Proteomes" id="UP000029725"/>
    </source>
</evidence>
<dbReference type="Proteomes" id="UP000029725">
    <property type="component" value="Unassembled WGS sequence"/>
</dbReference>
<dbReference type="RefSeq" id="XP_013237352.1">
    <property type="nucleotide sequence ID" value="XM_013381898.1"/>
</dbReference>
<dbReference type="VEuPathDB" id="MicrosporidiaDB:DI09_506p10"/>
<feature type="non-terminal residue" evidence="2">
    <location>
        <position position="1"/>
    </location>
</feature>
<reference evidence="2 3" key="1">
    <citation type="submission" date="2014-04" db="EMBL/GenBank/DDBJ databases">
        <title>A new species of microsporidia sheds light on the evolution of extreme parasitism.</title>
        <authorList>
            <person name="Haag K.L."/>
            <person name="James T.Y."/>
            <person name="Larsson R."/>
            <person name="Schaer T.M."/>
            <person name="Refardt D."/>
            <person name="Pombert J.-F."/>
            <person name="Ebert D."/>
        </authorList>
    </citation>
    <scope>NUCLEOTIDE SEQUENCE [LARGE SCALE GENOMIC DNA]</scope>
    <source>
        <strain evidence="2 3">UGP3</strain>
        <tissue evidence="2">Spores</tissue>
    </source>
</reference>